<feature type="non-terminal residue" evidence="1">
    <location>
        <position position="1"/>
    </location>
</feature>
<dbReference type="Gene3D" id="1.10.740.10">
    <property type="entry name" value="Transferase Inhibitor Protein From Tn5, Chain"/>
    <property type="match status" value="1"/>
</dbReference>
<dbReference type="InterPro" id="IPR047768">
    <property type="entry name" value="Tn5p-like"/>
</dbReference>
<dbReference type="SUPFAM" id="SSF53098">
    <property type="entry name" value="Ribonuclease H-like"/>
    <property type="match status" value="1"/>
</dbReference>
<evidence type="ECO:0008006" key="2">
    <source>
        <dbReference type="Google" id="ProtNLM"/>
    </source>
</evidence>
<dbReference type="EMBL" id="BARS01016395">
    <property type="protein sequence ID" value="GAF86947.1"/>
    <property type="molecule type" value="Genomic_DNA"/>
</dbReference>
<accession>X0TFP1</accession>
<organism evidence="1">
    <name type="scientific">marine sediment metagenome</name>
    <dbReference type="NCBI Taxonomy" id="412755"/>
    <lineage>
        <taxon>unclassified sequences</taxon>
        <taxon>metagenomes</taxon>
        <taxon>ecological metagenomes</taxon>
    </lineage>
</organism>
<dbReference type="PANTHER" id="PTHR37319">
    <property type="entry name" value="TRANSPOSASE"/>
    <property type="match status" value="1"/>
</dbReference>
<reference evidence="1" key="1">
    <citation type="journal article" date="2014" name="Front. Microbiol.">
        <title>High frequency of phylogenetically diverse reductive dehalogenase-homologous genes in deep subseafloor sedimentary metagenomes.</title>
        <authorList>
            <person name="Kawai M."/>
            <person name="Futagami T."/>
            <person name="Toyoda A."/>
            <person name="Takaki Y."/>
            <person name="Nishi S."/>
            <person name="Hori S."/>
            <person name="Arai W."/>
            <person name="Tsubouchi T."/>
            <person name="Morono Y."/>
            <person name="Uchiyama I."/>
            <person name="Ito T."/>
            <person name="Fujiyama A."/>
            <person name="Inagaki F."/>
            <person name="Takami H."/>
        </authorList>
    </citation>
    <scope>NUCLEOTIDE SEQUENCE</scope>
    <source>
        <strain evidence="1">Expedition CK06-06</strain>
    </source>
</reference>
<dbReference type="Gene3D" id="3.90.350.10">
    <property type="entry name" value="Transposase Inhibitor Protein From Tn5, Chain A, domain 1"/>
    <property type="match status" value="1"/>
</dbReference>
<evidence type="ECO:0000313" key="1">
    <source>
        <dbReference type="EMBL" id="GAF86947.1"/>
    </source>
</evidence>
<dbReference type="InterPro" id="IPR012337">
    <property type="entry name" value="RNaseH-like_sf"/>
</dbReference>
<dbReference type="AlphaFoldDB" id="X0TFP1"/>
<proteinExistence type="predicted"/>
<name>X0TFP1_9ZZZZ</name>
<dbReference type="InterPro" id="IPR014737">
    <property type="entry name" value="Transposase_Tn5-like_C"/>
</dbReference>
<dbReference type="PANTHER" id="PTHR37319:SF1">
    <property type="entry name" value="TRANSPOSASE TN5 DIMERISATION DOMAIN-CONTAINING PROTEIN"/>
    <property type="match status" value="1"/>
</dbReference>
<gene>
    <name evidence="1" type="ORF">S01H1_26988</name>
</gene>
<protein>
    <recommendedName>
        <fullName evidence="2">Transposase IS4-like domain-containing protein</fullName>
    </recommendedName>
</protein>
<comment type="caution">
    <text evidence="1">The sequence shown here is derived from an EMBL/GenBank/DDBJ whole genome shotgun (WGS) entry which is preliminary data.</text>
</comment>
<sequence>KARAKRPARTAQVSVRSTQIELNPPAYHKDRDPIKIGIVHVKEDNPPADAEAIEWFLLTTIDLQSADDVLNCVKWYCLRWRIEDWHRVLKSGCKVEELANKTAERLKRALAINQVIAWRIMLMTLLGRETPELPAEVLFSDLEVKVLSAYAKKKVLLLPLPLAPQ</sequence>